<proteinExistence type="predicted"/>
<keyword evidence="2" id="KW-1133">Transmembrane helix</keyword>
<sequence length="326" mass="34084">MGVSWLVFELVLSIIAALCAFTTLLFSVEERVRLMWAPPGRPSDGQLGHGGDLFASTDSVADMRATLTDNSSRIGTLDGTLRTAGDNWRVEETRLSSKVGGLAAQVTILDEKREVLEGDVGGWKSRLGASEAKREADKAEMRAFLKAAVEAERKRSADRIADLEAKFETKRDQLAATVVHLKSDVEKNSDRTKESSGELSAKVSALQQQVGMIKSCECRNHVEGGVAARISPPMSGHPEVPDGAGHSVCVGKGGGSEGGTPTAETSPGTGGAGHSVPEGKGSSTAGGEVEQSASIVATNSSGRTTGGKRKGKAASPPKYPNSRALW</sequence>
<dbReference type="Proteomes" id="UP000308549">
    <property type="component" value="Unassembled WGS sequence"/>
</dbReference>
<gene>
    <name evidence="3" type="ORF">B0A50_04348</name>
</gene>
<evidence type="ECO:0000313" key="4">
    <source>
        <dbReference type="Proteomes" id="UP000308549"/>
    </source>
</evidence>
<evidence type="ECO:0000256" key="2">
    <source>
        <dbReference type="SAM" id="Phobius"/>
    </source>
</evidence>
<evidence type="ECO:0000313" key="3">
    <source>
        <dbReference type="EMBL" id="TKA27518.1"/>
    </source>
</evidence>
<protein>
    <submittedName>
        <fullName evidence="3">Uncharacterized protein</fullName>
    </submittedName>
</protein>
<name>A0A4U0TYG7_9PEZI</name>
<feature type="transmembrane region" description="Helical" evidence="2">
    <location>
        <begin position="6"/>
        <end position="26"/>
    </location>
</feature>
<feature type="compositionally biased region" description="Polar residues" evidence="1">
    <location>
        <begin position="281"/>
        <end position="299"/>
    </location>
</feature>
<dbReference type="AlphaFoldDB" id="A0A4U0TYG7"/>
<comment type="caution">
    <text evidence="3">The sequence shown here is derived from an EMBL/GenBank/DDBJ whole genome shotgun (WGS) entry which is preliminary data.</text>
</comment>
<keyword evidence="2" id="KW-0472">Membrane</keyword>
<dbReference type="EMBL" id="NAJL01000022">
    <property type="protein sequence ID" value="TKA27518.1"/>
    <property type="molecule type" value="Genomic_DNA"/>
</dbReference>
<reference evidence="3 4" key="1">
    <citation type="submission" date="2017-03" db="EMBL/GenBank/DDBJ databases">
        <title>Genomes of endolithic fungi from Antarctica.</title>
        <authorList>
            <person name="Coleine C."/>
            <person name="Masonjones S."/>
            <person name="Stajich J.E."/>
        </authorList>
    </citation>
    <scope>NUCLEOTIDE SEQUENCE [LARGE SCALE GENOMIC DNA]</scope>
    <source>
        <strain evidence="3 4">CCFEE 6315</strain>
    </source>
</reference>
<evidence type="ECO:0000256" key="1">
    <source>
        <dbReference type="SAM" id="MobiDB-lite"/>
    </source>
</evidence>
<accession>A0A4U0TYG7</accession>
<keyword evidence="4" id="KW-1185">Reference proteome</keyword>
<keyword evidence="2" id="KW-0812">Transmembrane</keyword>
<organism evidence="3 4">
    <name type="scientific">Salinomyces thailandicus</name>
    <dbReference type="NCBI Taxonomy" id="706561"/>
    <lineage>
        <taxon>Eukaryota</taxon>
        <taxon>Fungi</taxon>
        <taxon>Dikarya</taxon>
        <taxon>Ascomycota</taxon>
        <taxon>Pezizomycotina</taxon>
        <taxon>Dothideomycetes</taxon>
        <taxon>Dothideomycetidae</taxon>
        <taxon>Mycosphaerellales</taxon>
        <taxon>Teratosphaeriaceae</taxon>
        <taxon>Salinomyces</taxon>
    </lineage>
</organism>
<feature type="region of interest" description="Disordered" evidence="1">
    <location>
        <begin position="229"/>
        <end position="326"/>
    </location>
</feature>